<feature type="compositionally biased region" description="Low complexity" evidence="1">
    <location>
        <begin position="340"/>
        <end position="356"/>
    </location>
</feature>
<evidence type="ECO:0000256" key="1">
    <source>
        <dbReference type="SAM" id="MobiDB-lite"/>
    </source>
</evidence>
<dbReference type="EMBL" id="MNLH01000002">
    <property type="protein sequence ID" value="PNS43568.1"/>
    <property type="molecule type" value="Genomic_DNA"/>
</dbReference>
<feature type="region of interest" description="Disordered" evidence="1">
    <location>
        <begin position="107"/>
        <end position="156"/>
    </location>
</feature>
<evidence type="ECO:0000256" key="2">
    <source>
        <dbReference type="SAM" id="Phobius"/>
    </source>
</evidence>
<name>A0A2K1SVM1_GARVA</name>
<proteinExistence type="predicted"/>
<feature type="region of interest" description="Disordered" evidence="1">
    <location>
        <begin position="222"/>
        <end position="277"/>
    </location>
</feature>
<keyword evidence="2" id="KW-0472">Membrane</keyword>
<protein>
    <submittedName>
        <fullName evidence="3">Uncharacterized protein</fullName>
    </submittedName>
</protein>
<dbReference type="AlphaFoldDB" id="A0A2K1SVM1"/>
<feature type="region of interest" description="Disordered" evidence="1">
    <location>
        <begin position="313"/>
        <end position="366"/>
    </location>
</feature>
<feature type="transmembrane region" description="Helical" evidence="2">
    <location>
        <begin position="31"/>
        <end position="49"/>
    </location>
</feature>
<feature type="region of interest" description="Disordered" evidence="1">
    <location>
        <begin position="176"/>
        <end position="206"/>
    </location>
</feature>
<comment type="caution">
    <text evidence="3">The sequence shown here is derived from an EMBL/GenBank/DDBJ whole genome shotgun (WGS) entry which is preliminary data.</text>
</comment>
<keyword evidence="2" id="KW-0812">Transmembrane</keyword>
<sequence length="430" mass="46379">MQPTEQKTVMTTEHIRRVRALRKAAVRRRRILVLSLLGITLIVLVVGFSGLYSPAFALIPFALLAFVIFCGINASKSAREWEARVKRASIAASINASRNLTRNSAFDSSAVNSDDSLKSSSQSNSQSNSIDKSSLNPEEKANEANEVASAEGDSVATSVMEKREIRLALRRSMQDQQRAFERRSKNDDNSLKYSSSASENLGVKPEYAESSVKPAFESSKLVSNPNNVVAEDAVEGMTESTVYESKTVESSSKSNSENSDSSHDSSRNSLHLDSTNEINTVRASRGLDVFDLATASLSVDSSDSSLKSHDLISFSLGSNNSQDSKSESKVDSELVSESESDAKSSSVPESDSSYAPESLEIKSTKQVTKAVPVKFDSAENAKTAKTVNAKPIKTSKLAKSAELEVEPPAKTEDSLGSADLLDVLARRNQA</sequence>
<feature type="compositionally biased region" description="Low complexity" evidence="1">
    <location>
        <begin position="240"/>
        <end position="259"/>
    </location>
</feature>
<dbReference type="Proteomes" id="UP000236146">
    <property type="component" value="Unassembled WGS sequence"/>
</dbReference>
<accession>A0A2K1SVM1</accession>
<reference evidence="3 4" key="1">
    <citation type="submission" date="2016-10" db="EMBL/GenBank/DDBJ databases">
        <authorList>
            <person name="Varghese N."/>
        </authorList>
    </citation>
    <scope>NUCLEOTIDE SEQUENCE [LARGE SCALE GENOMIC DNA]</scope>
    <source>
        <strain evidence="3 4">KA00225</strain>
    </source>
</reference>
<keyword evidence="2" id="KW-1133">Transmembrane helix</keyword>
<feature type="compositionally biased region" description="Low complexity" evidence="1">
    <location>
        <begin position="108"/>
        <end position="136"/>
    </location>
</feature>
<feature type="compositionally biased region" description="Basic and acidic residues" evidence="1">
    <location>
        <begin position="178"/>
        <end position="190"/>
    </location>
</feature>
<feature type="transmembrane region" description="Helical" evidence="2">
    <location>
        <begin position="55"/>
        <end position="74"/>
    </location>
</feature>
<gene>
    <name evidence="3" type="ORF">BFS05_03150</name>
</gene>
<organism evidence="3 4">
    <name type="scientific">Gardnerella vaginalis</name>
    <dbReference type="NCBI Taxonomy" id="2702"/>
    <lineage>
        <taxon>Bacteria</taxon>
        <taxon>Bacillati</taxon>
        <taxon>Actinomycetota</taxon>
        <taxon>Actinomycetes</taxon>
        <taxon>Bifidobacteriales</taxon>
        <taxon>Bifidobacteriaceae</taxon>
        <taxon>Gardnerella</taxon>
    </lineage>
</organism>
<evidence type="ECO:0000313" key="4">
    <source>
        <dbReference type="Proteomes" id="UP000236146"/>
    </source>
</evidence>
<evidence type="ECO:0000313" key="3">
    <source>
        <dbReference type="EMBL" id="PNS43568.1"/>
    </source>
</evidence>